<dbReference type="Proteomes" id="UP001074726">
    <property type="component" value="Unassembled WGS sequence"/>
</dbReference>
<name>A0ABT4CC74_9ACTN</name>
<gene>
    <name evidence="2" type="ORF">NYO98_09750</name>
</gene>
<dbReference type="EMBL" id="JAPPUX010000003">
    <property type="protein sequence ID" value="MCY4726559.1"/>
    <property type="molecule type" value="Genomic_DNA"/>
</dbReference>
<keyword evidence="3" id="KW-1185">Reference proteome</keyword>
<evidence type="ECO:0000313" key="2">
    <source>
        <dbReference type="EMBL" id="MCY4726559.1"/>
    </source>
</evidence>
<protein>
    <submittedName>
        <fullName evidence="2">DUF5994 family protein</fullName>
    </submittedName>
</protein>
<feature type="region of interest" description="Disordered" evidence="1">
    <location>
        <begin position="141"/>
        <end position="162"/>
    </location>
</feature>
<evidence type="ECO:0000256" key="1">
    <source>
        <dbReference type="SAM" id="MobiDB-lite"/>
    </source>
</evidence>
<proteinExistence type="predicted"/>
<organism evidence="2 3">
    <name type="scientific">Nocardioides pini</name>
    <dbReference type="NCBI Taxonomy" id="2975053"/>
    <lineage>
        <taxon>Bacteria</taxon>
        <taxon>Bacillati</taxon>
        <taxon>Actinomycetota</taxon>
        <taxon>Actinomycetes</taxon>
        <taxon>Propionibacteriales</taxon>
        <taxon>Nocardioidaceae</taxon>
        <taxon>Nocardioides</taxon>
    </lineage>
</organism>
<feature type="compositionally biased region" description="Basic and acidic residues" evidence="1">
    <location>
        <begin position="153"/>
        <end position="162"/>
    </location>
</feature>
<comment type="caution">
    <text evidence="2">The sequence shown here is derived from an EMBL/GenBank/DDBJ whole genome shotgun (WGS) entry which is preliminary data.</text>
</comment>
<feature type="region of interest" description="Disordered" evidence="1">
    <location>
        <begin position="1"/>
        <end position="36"/>
    </location>
</feature>
<sequence length="162" mass="17534">MTTSPRTSPTTSTSTTDRVPLRIDLDPGPPSGPLDGAWWPQSRDLQVEAADLVDHFPADAGRVERLLFSRPDWDAPGDEPSLHRITAARGPVKVGSFPGDDTHVMVVKMSSRRQLRLLVVPSTCEPDRAARLMRQAADPTNTSVAAMLLGPDETDRAAPSDD</sequence>
<evidence type="ECO:0000313" key="3">
    <source>
        <dbReference type="Proteomes" id="UP001074726"/>
    </source>
</evidence>
<reference evidence="2" key="1">
    <citation type="submission" date="2022-08" db="EMBL/GenBank/DDBJ databases">
        <title>Genome sequencing of Nocardioides sp. STR2.</title>
        <authorList>
            <person name="So Y."/>
        </authorList>
    </citation>
    <scope>NUCLEOTIDE SEQUENCE</scope>
    <source>
        <strain evidence="2">STR2</strain>
    </source>
</reference>
<dbReference type="Pfam" id="PF19457">
    <property type="entry name" value="DUF5994"/>
    <property type="match status" value="1"/>
</dbReference>
<dbReference type="InterPro" id="IPR046036">
    <property type="entry name" value="DUF5994"/>
</dbReference>
<dbReference type="RefSeq" id="WP_268111460.1">
    <property type="nucleotide sequence ID" value="NZ_JAPPUX010000003.1"/>
</dbReference>
<feature type="compositionally biased region" description="Low complexity" evidence="1">
    <location>
        <begin position="1"/>
        <end position="16"/>
    </location>
</feature>
<accession>A0ABT4CC74</accession>